<dbReference type="InterPro" id="IPR043502">
    <property type="entry name" value="DNA/RNA_pol_sf"/>
</dbReference>
<protein>
    <recommendedName>
        <fullName evidence="2">DNA-directed RNA polymerase</fullName>
        <ecNumber evidence="2">2.7.7.6</ecNumber>
    </recommendedName>
</protein>
<keyword evidence="4" id="KW-0808">Transferase</keyword>
<proteinExistence type="inferred from homology"/>
<evidence type="ECO:0000256" key="6">
    <source>
        <dbReference type="ARBA" id="ARBA00023163"/>
    </source>
</evidence>
<dbReference type="GO" id="GO:0006390">
    <property type="term" value="P:mitochondrial transcription"/>
    <property type="evidence" value="ECO:0007669"/>
    <property type="project" value="TreeGrafter"/>
</dbReference>
<sequence>MYDKVGVYYDASASAYQIMGVINNDKQLCELTNVLLSDDKRDIYSFFLERIKANCDSYVIKDKRESLEKLYNNHFQTNIDRKLIKAIVMPLIYGKTGQGFASNLKEFFAKENLYPKEIALIILASQIIKTLKNDPVFANVNLFMKALRAIGAFMFEFDDFSIKGYYNDSHIVYYKEEIERIRIYYKQKGNKYKSQAIFLSKPARDTFGCLIKSKTKSINAFVANYIHFIDASICHYVVDNFNNKRTFKMGTIHDCFFIKPTEIPILRDAYSNGLKWVYQIHMYNLLNWCYKICKYYDNKSCFDQELEEIKLVF</sequence>
<dbReference type="AlphaFoldDB" id="A0A7R6SBP7"/>
<keyword evidence="6" id="KW-0804">Transcription</keyword>
<dbReference type="InterPro" id="IPR002092">
    <property type="entry name" value="DNA-dir_Rpol_phage-type"/>
</dbReference>
<organism evidence="9">
    <name type="scientific">Ulva sp. TM637</name>
    <dbReference type="NCBI Taxonomy" id="2496872"/>
    <lineage>
        <taxon>Eukaryota</taxon>
        <taxon>Viridiplantae</taxon>
        <taxon>Chlorophyta</taxon>
        <taxon>core chlorophytes</taxon>
        <taxon>Ulvophyceae</taxon>
        <taxon>OUU clade</taxon>
        <taxon>Ulvales</taxon>
        <taxon>Ulvaceae</taxon>
        <taxon>Ulva</taxon>
    </lineage>
</organism>
<keyword evidence="9" id="KW-0496">Mitochondrion</keyword>
<evidence type="ECO:0000256" key="3">
    <source>
        <dbReference type="ARBA" id="ARBA00022478"/>
    </source>
</evidence>
<comment type="similarity">
    <text evidence="1">Belongs to the phage and mitochondrial RNA polymerase family.</text>
</comment>
<keyword evidence="5" id="KW-0548">Nucleotidyltransferase</keyword>
<geneLocation type="mitochondrion" evidence="9"/>
<dbReference type="Pfam" id="PF00940">
    <property type="entry name" value="RNA_pol"/>
    <property type="match status" value="1"/>
</dbReference>
<evidence type="ECO:0000256" key="4">
    <source>
        <dbReference type="ARBA" id="ARBA00022679"/>
    </source>
</evidence>
<evidence type="ECO:0000256" key="2">
    <source>
        <dbReference type="ARBA" id="ARBA00012418"/>
    </source>
</evidence>
<dbReference type="GeneID" id="63032507"/>
<accession>A0A7R6SBP7</accession>
<dbReference type="InterPro" id="IPR046950">
    <property type="entry name" value="DNA-dir_Rpol_C_phage-type"/>
</dbReference>
<keyword evidence="3" id="KW-0240">DNA-directed RNA polymerase</keyword>
<dbReference type="EC" id="2.7.7.6" evidence="2"/>
<evidence type="ECO:0000313" key="9">
    <source>
        <dbReference type="EMBL" id="AZP40105.1"/>
    </source>
</evidence>
<evidence type="ECO:0000256" key="1">
    <source>
        <dbReference type="ARBA" id="ARBA00009493"/>
    </source>
</evidence>
<evidence type="ECO:0000256" key="5">
    <source>
        <dbReference type="ARBA" id="ARBA00022695"/>
    </source>
</evidence>
<evidence type="ECO:0000259" key="8">
    <source>
        <dbReference type="Pfam" id="PF00940"/>
    </source>
</evidence>
<gene>
    <name evidence="9" type="primary">orf313</name>
</gene>
<dbReference type="Gene3D" id="1.10.150.20">
    <property type="entry name" value="5' to 3' exonuclease, C-terminal subdomain"/>
    <property type="match status" value="1"/>
</dbReference>
<dbReference type="SUPFAM" id="SSF56672">
    <property type="entry name" value="DNA/RNA polymerases"/>
    <property type="match status" value="1"/>
</dbReference>
<dbReference type="GO" id="GO:0003677">
    <property type="term" value="F:DNA binding"/>
    <property type="evidence" value="ECO:0007669"/>
    <property type="project" value="InterPro"/>
</dbReference>
<reference evidence="9" key="1">
    <citation type="submission" date="2018-02" db="EMBL/GenBank/DDBJ databases">
        <title>The complete mitochondrial genome sequence of the green macroalga Ulva sp. TM637.</title>
        <authorList>
            <person name="Liu F."/>
            <person name="Melton J.T. III."/>
        </authorList>
    </citation>
    <scope>NUCLEOTIDE SEQUENCE</scope>
</reference>
<dbReference type="GO" id="GO:0034245">
    <property type="term" value="C:mitochondrial DNA-directed RNA polymerase complex"/>
    <property type="evidence" value="ECO:0007669"/>
    <property type="project" value="TreeGrafter"/>
</dbReference>
<dbReference type="PROSITE" id="PS00489">
    <property type="entry name" value="RNA_POL_PHAGE_2"/>
    <property type="match status" value="1"/>
</dbReference>
<dbReference type="EMBL" id="MH013467">
    <property type="protein sequence ID" value="AZP40105.1"/>
    <property type="molecule type" value="Genomic_DNA"/>
</dbReference>
<name>A0A7R6SBP7_9CHLO</name>
<evidence type="ECO:0000256" key="7">
    <source>
        <dbReference type="ARBA" id="ARBA00048552"/>
    </source>
</evidence>
<comment type="catalytic activity">
    <reaction evidence="7">
        <text>RNA(n) + a ribonucleoside 5'-triphosphate = RNA(n+1) + diphosphate</text>
        <dbReference type="Rhea" id="RHEA:21248"/>
        <dbReference type="Rhea" id="RHEA-COMP:14527"/>
        <dbReference type="Rhea" id="RHEA-COMP:17342"/>
        <dbReference type="ChEBI" id="CHEBI:33019"/>
        <dbReference type="ChEBI" id="CHEBI:61557"/>
        <dbReference type="ChEBI" id="CHEBI:140395"/>
        <dbReference type="EC" id="2.7.7.6"/>
    </reaction>
</comment>
<dbReference type="PANTHER" id="PTHR10102:SF8">
    <property type="entry name" value="DNA-DIRECTED RNA POLYMERASE-RELATED"/>
    <property type="match status" value="1"/>
</dbReference>
<dbReference type="GO" id="GO:0003899">
    <property type="term" value="F:DNA-directed RNA polymerase activity"/>
    <property type="evidence" value="ECO:0007669"/>
    <property type="project" value="UniProtKB-EC"/>
</dbReference>
<feature type="domain" description="DNA-directed RNA polymerase C-terminal" evidence="8">
    <location>
        <begin position="7"/>
        <end position="269"/>
    </location>
</feature>
<dbReference type="PANTHER" id="PTHR10102">
    <property type="entry name" value="DNA-DIRECTED RNA POLYMERASE, MITOCHONDRIAL"/>
    <property type="match status" value="1"/>
</dbReference>
<dbReference type="RefSeq" id="YP_010003061.1">
    <property type="nucleotide sequence ID" value="NC_053253.1"/>
</dbReference>